<evidence type="ECO:0000256" key="2">
    <source>
        <dbReference type="ARBA" id="ARBA00022833"/>
    </source>
</evidence>
<dbReference type="GO" id="GO:0008270">
    <property type="term" value="F:zinc ion binding"/>
    <property type="evidence" value="ECO:0007669"/>
    <property type="project" value="UniProtKB-KW"/>
</dbReference>
<evidence type="ECO:0000256" key="1">
    <source>
        <dbReference type="ARBA" id="ARBA00022771"/>
    </source>
</evidence>
<keyword evidence="1 3" id="KW-0863">Zinc-finger</keyword>
<keyword evidence="2" id="KW-0862">Zinc</keyword>
<sequence>MQLLNNNAIPLIRDNPESDNEDRPNLVANFDEDGPLFDNDDYNVAPFAPVPDNLILRQPNSCVVCLSEPSTHACAPCGHRCICETCSTGPLYRCPLYQGEIILIMRIFN</sequence>
<reference evidence="6 7" key="1">
    <citation type="submission" date="2023-01" db="EMBL/GenBank/DDBJ databases">
        <authorList>
            <person name="Whitehead M."/>
        </authorList>
    </citation>
    <scope>NUCLEOTIDE SEQUENCE [LARGE SCALE GENOMIC DNA]</scope>
</reference>
<protein>
    <recommendedName>
        <fullName evidence="5">RING-type domain-containing protein</fullName>
    </recommendedName>
</protein>
<feature type="region of interest" description="Disordered" evidence="4">
    <location>
        <begin position="1"/>
        <end position="25"/>
    </location>
</feature>
<name>A0AAV0VQP2_9HEMI</name>
<dbReference type="InterPro" id="IPR013083">
    <property type="entry name" value="Znf_RING/FYVE/PHD"/>
</dbReference>
<evidence type="ECO:0000313" key="7">
    <source>
        <dbReference type="Proteomes" id="UP001160148"/>
    </source>
</evidence>
<organism evidence="6 7">
    <name type="scientific">Macrosiphum euphorbiae</name>
    <name type="common">potato aphid</name>
    <dbReference type="NCBI Taxonomy" id="13131"/>
    <lineage>
        <taxon>Eukaryota</taxon>
        <taxon>Metazoa</taxon>
        <taxon>Ecdysozoa</taxon>
        <taxon>Arthropoda</taxon>
        <taxon>Hexapoda</taxon>
        <taxon>Insecta</taxon>
        <taxon>Pterygota</taxon>
        <taxon>Neoptera</taxon>
        <taxon>Paraneoptera</taxon>
        <taxon>Hemiptera</taxon>
        <taxon>Sternorrhyncha</taxon>
        <taxon>Aphidomorpha</taxon>
        <taxon>Aphidoidea</taxon>
        <taxon>Aphididae</taxon>
        <taxon>Macrosiphini</taxon>
        <taxon>Macrosiphum</taxon>
    </lineage>
</organism>
<dbReference type="Pfam" id="PF13920">
    <property type="entry name" value="zf-C3HC4_3"/>
    <property type="match status" value="1"/>
</dbReference>
<comment type="caution">
    <text evidence="6">The sequence shown here is derived from an EMBL/GenBank/DDBJ whole genome shotgun (WGS) entry which is preliminary data.</text>
</comment>
<dbReference type="PROSITE" id="PS50089">
    <property type="entry name" value="ZF_RING_2"/>
    <property type="match status" value="1"/>
</dbReference>
<accession>A0AAV0VQP2</accession>
<gene>
    <name evidence="6" type="ORF">MEUPH1_LOCUS2076</name>
</gene>
<evidence type="ECO:0000256" key="3">
    <source>
        <dbReference type="PROSITE-ProRule" id="PRU00175"/>
    </source>
</evidence>
<dbReference type="Gene3D" id="3.30.40.10">
    <property type="entry name" value="Zinc/RING finger domain, C3HC4 (zinc finger)"/>
    <property type="match status" value="1"/>
</dbReference>
<evidence type="ECO:0000313" key="6">
    <source>
        <dbReference type="EMBL" id="CAI6345013.1"/>
    </source>
</evidence>
<feature type="domain" description="RING-type" evidence="5">
    <location>
        <begin position="62"/>
        <end position="98"/>
    </location>
</feature>
<dbReference type="InterPro" id="IPR001841">
    <property type="entry name" value="Znf_RING"/>
</dbReference>
<evidence type="ECO:0000259" key="5">
    <source>
        <dbReference type="PROSITE" id="PS50089"/>
    </source>
</evidence>
<keyword evidence="1 3" id="KW-0479">Metal-binding</keyword>
<dbReference type="Proteomes" id="UP001160148">
    <property type="component" value="Unassembled WGS sequence"/>
</dbReference>
<dbReference type="EMBL" id="CARXXK010000001">
    <property type="protein sequence ID" value="CAI6345013.1"/>
    <property type="molecule type" value="Genomic_DNA"/>
</dbReference>
<evidence type="ECO:0000256" key="4">
    <source>
        <dbReference type="SAM" id="MobiDB-lite"/>
    </source>
</evidence>
<dbReference type="AlphaFoldDB" id="A0AAV0VQP2"/>
<proteinExistence type="predicted"/>
<keyword evidence="7" id="KW-1185">Reference proteome</keyword>